<feature type="signal peptide" evidence="1">
    <location>
        <begin position="1"/>
        <end position="32"/>
    </location>
</feature>
<evidence type="ECO:0000313" key="4">
    <source>
        <dbReference type="Proteomes" id="UP000316882"/>
    </source>
</evidence>
<dbReference type="AlphaFoldDB" id="A0A4Y3PM37"/>
<protein>
    <recommendedName>
        <fullName evidence="2">YcdB/YcdC repeated domain-containing protein</fullName>
    </recommendedName>
</protein>
<comment type="caution">
    <text evidence="3">The sequence shown here is derived from an EMBL/GenBank/DDBJ whole genome shotgun (WGS) entry which is preliminary data.</text>
</comment>
<evidence type="ECO:0000259" key="2">
    <source>
        <dbReference type="Pfam" id="PF16244"/>
    </source>
</evidence>
<keyword evidence="1" id="KW-0732">Signal</keyword>
<accession>A0A4Y3PM37</accession>
<dbReference type="Proteomes" id="UP000316882">
    <property type="component" value="Unassembled WGS sequence"/>
</dbReference>
<dbReference type="EMBL" id="BJMH01000022">
    <property type="protein sequence ID" value="GEB34387.1"/>
    <property type="molecule type" value="Genomic_DNA"/>
</dbReference>
<dbReference type="STRING" id="54914.AV540_20675"/>
<gene>
    <name evidence="3" type="ORF">BPA01_39670</name>
</gene>
<feature type="domain" description="YcdB/YcdC repeated" evidence="2">
    <location>
        <begin position="309"/>
        <end position="434"/>
    </location>
</feature>
<dbReference type="RefSeq" id="WP_122964794.1">
    <property type="nucleotide sequence ID" value="NZ_BJMH01000022.1"/>
</dbReference>
<organism evidence="3 4">
    <name type="scientific">Brevibacillus parabrevis</name>
    <dbReference type="NCBI Taxonomy" id="54914"/>
    <lineage>
        <taxon>Bacteria</taxon>
        <taxon>Bacillati</taxon>
        <taxon>Bacillota</taxon>
        <taxon>Bacilli</taxon>
        <taxon>Bacillales</taxon>
        <taxon>Paenibacillaceae</taxon>
        <taxon>Brevibacillus</taxon>
    </lineage>
</organism>
<keyword evidence="4" id="KW-1185">Reference proteome</keyword>
<proteinExistence type="predicted"/>
<reference evidence="3 4" key="1">
    <citation type="submission" date="2019-06" db="EMBL/GenBank/DDBJ databases">
        <title>Whole genome shotgun sequence of Brevibacillus parabrevis NBRC 12334.</title>
        <authorList>
            <person name="Hosoyama A."/>
            <person name="Uohara A."/>
            <person name="Ohji S."/>
            <person name="Ichikawa N."/>
        </authorList>
    </citation>
    <scope>NUCLEOTIDE SEQUENCE [LARGE SCALE GENOMIC DNA]</scope>
    <source>
        <strain evidence="3 4">NBRC 12334</strain>
    </source>
</reference>
<sequence>MKKSSKMIEVMLVATVLAVPGAAIGTAAPVYAYDGKSDLEVMPLPDDIRKLLVDLKEDYVPLLSDLHVDAIGKGSKSETILALSDRKSVITANIFLDLVVDADGNITSLKLNGADRDQQKWDKQATYKKLTDFIRENVPDHIVIATQPMLSTERKAGLDRLAVVPFYPVLNGVWVKKEMGRAYIDASGQIVHFWQEKKKLPLVAEVTDPKKAIALEKAASAWGNDLDVQLVYDTAAGKLVYEPVKLPVVDALTGEIVPEVTVTATETVKLKGTAGNSSWGDRTKMEEWLAKNFALKMSSLTFEAPSVKQKKRDTDLYEWNARMYQSASVLVERKSKSLLAFSLDGSAQSEREKPLSEDEAKALALRFAETNLLSREQSFVVKQTRPVDYLPGWADQNVVRPLYQYDFYPEANGIRAKTPLFTIEVDAKKGNVVKAKVNETAAMPAALDKQGVIGQERAKEMLLKHAALRLAYFYPQIGGQTSATPQLAYVPTADTEALQVEAKTGEVAGNWRELTE</sequence>
<dbReference type="Pfam" id="PF16244">
    <property type="entry name" value="DUF4901"/>
    <property type="match status" value="1"/>
</dbReference>
<dbReference type="InterPro" id="IPR032599">
    <property type="entry name" value="YcdB/YcdC_rep_domain"/>
</dbReference>
<evidence type="ECO:0000313" key="3">
    <source>
        <dbReference type="EMBL" id="GEB34387.1"/>
    </source>
</evidence>
<evidence type="ECO:0000256" key="1">
    <source>
        <dbReference type="SAM" id="SignalP"/>
    </source>
</evidence>
<feature type="chain" id="PRO_5023073646" description="YcdB/YcdC repeated domain-containing protein" evidence="1">
    <location>
        <begin position="33"/>
        <end position="516"/>
    </location>
</feature>
<name>A0A4Y3PM37_BREPA</name>